<dbReference type="InterPro" id="IPR002539">
    <property type="entry name" value="MaoC-like_dom"/>
</dbReference>
<accession>A0A542BPQ2</accession>
<dbReference type="SUPFAM" id="SSF54637">
    <property type="entry name" value="Thioesterase/thiol ester dehydrase-isomerase"/>
    <property type="match status" value="1"/>
</dbReference>
<evidence type="ECO:0000259" key="1">
    <source>
        <dbReference type="Pfam" id="PF01575"/>
    </source>
</evidence>
<protein>
    <submittedName>
        <fullName evidence="2">Acyl dehydratase</fullName>
    </submittedName>
</protein>
<organism evidence="2">
    <name type="scientific">Serratia fonticola</name>
    <dbReference type="NCBI Taxonomy" id="47917"/>
    <lineage>
        <taxon>Bacteria</taxon>
        <taxon>Pseudomonadati</taxon>
        <taxon>Pseudomonadota</taxon>
        <taxon>Gammaproteobacteria</taxon>
        <taxon>Enterobacterales</taxon>
        <taxon>Yersiniaceae</taxon>
        <taxon>Serratia</taxon>
    </lineage>
</organism>
<reference evidence="2" key="1">
    <citation type="submission" date="2019-06" db="EMBL/GenBank/DDBJ databases">
        <authorList>
            <person name="Deangelis K."/>
            <person name="Huntemann M."/>
            <person name="Clum A."/>
            <person name="Pillay M."/>
            <person name="Palaniappan K."/>
            <person name="Varghese N."/>
            <person name="Mikhailova N."/>
            <person name="Stamatis D."/>
            <person name="Reddy T."/>
            <person name="Daum C."/>
            <person name="Shapiro N."/>
            <person name="Ivanova N."/>
            <person name="Kyrpides N."/>
            <person name="Woyke T."/>
        </authorList>
    </citation>
    <scope>NUCLEOTIDE SEQUENCE [LARGE SCALE GENOMIC DNA]</scope>
    <source>
        <strain evidence="2">128R</strain>
    </source>
</reference>
<proteinExistence type="predicted"/>
<dbReference type="InterPro" id="IPR029069">
    <property type="entry name" value="HotDog_dom_sf"/>
</dbReference>
<name>A0A542BPQ2_SERFO</name>
<reference evidence="2" key="2">
    <citation type="submission" date="2019-08" db="EMBL/GenBank/DDBJ databases">
        <title>Investigation of anaerobic lignin degradation for improved lignocellulosic biofuels.</title>
        <authorList>
            <person name="Deangelis K.PhD."/>
        </authorList>
    </citation>
    <scope>NUCLEOTIDE SEQUENCE [LARGE SCALE GENOMIC DNA]</scope>
    <source>
        <strain evidence="2">128R</strain>
    </source>
</reference>
<feature type="domain" description="MaoC-like" evidence="1">
    <location>
        <begin position="8"/>
        <end position="46"/>
    </location>
</feature>
<comment type="caution">
    <text evidence="2">The sequence shown here is derived from an EMBL/GenBank/DDBJ whole genome shotgun (WGS) entry which is preliminary data.</text>
</comment>
<gene>
    <name evidence="2" type="ORF">FHU10_4565</name>
</gene>
<dbReference type="Gene3D" id="3.10.129.10">
    <property type="entry name" value="Hotdog Thioesterase"/>
    <property type="match status" value="1"/>
</dbReference>
<dbReference type="EMBL" id="VISQ01000001">
    <property type="protein sequence ID" value="TVZ71908.1"/>
    <property type="molecule type" value="Genomic_DNA"/>
</dbReference>
<dbReference type="AlphaFoldDB" id="A0A542BPQ2"/>
<sequence>MIRQYFHSDIEKWASYSGDRNKIHFDKELAVKYGLKDVIVQGMLILLDAKMMMSSCIKEGSSINFYIKKPVSICMDIEFSIKDGDKKKVLTVAEADNAKEVCVTATVLSQHSIDFTPESNQIRVSSEFIQSHIDLLKSYYPDIESNWLLMDTLLFCICFNQQKDDYFYRQSLKIPQSNRYDDITTYHVAQNIFISERLLTCGDINFSEISYAIEEKDVYINDDSAYSTFNITAIENSKVIYQSSIGCMTKASNI</sequence>
<evidence type="ECO:0000313" key="2">
    <source>
        <dbReference type="EMBL" id="TVZ71908.1"/>
    </source>
</evidence>
<dbReference type="Pfam" id="PF01575">
    <property type="entry name" value="MaoC_dehydratas"/>
    <property type="match status" value="1"/>
</dbReference>